<gene>
    <name evidence="1" type="primary">NCL1_45509</name>
    <name evidence="1" type="ORF">TNCT_468731</name>
</gene>
<keyword evidence="2" id="KW-1185">Reference proteome</keyword>
<proteinExistence type="predicted"/>
<evidence type="ECO:0000313" key="1">
    <source>
        <dbReference type="EMBL" id="GFR12226.1"/>
    </source>
</evidence>
<evidence type="ECO:0000313" key="2">
    <source>
        <dbReference type="Proteomes" id="UP000887116"/>
    </source>
</evidence>
<protein>
    <submittedName>
        <fullName evidence="1">Uncharacterized protein</fullName>
    </submittedName>
</protein>
<name>A0A8X6GVK7_TRICU</name>
<comment type="caution">
    <text evidence="1">The sequence shown here is derived from an EMBL/GenBank/DDBJ whole genome shotgun (WGS) entry which is preliminary data.</text>
</comment>
<dbReference type="OrthoDB" id="6414224at2759"/>
<dbReference type="AlphaFoldDB" id="A0A8X6GVK7"/>
<organism evidence="1 2">
    <name type="scientific">Trichonephila clavata</name>
    <name type="common">Joro spider</name>
    <name type="synonym">Nephila clavata</name>
    <dbReference type="NCBI Taxonomy" id="2740835"/>
    <lineage>
        <taxon>Eukaryota</taxon>
        <taxon>Metazoa</taxon>
        <taxon>Ecdysozoa</taxon>
        <taxon>Arthropoda</taxon>
        <taxon>Chelicerata</taxon>
        <taxon>Arachnida</taxon>
        <taxon>Araneae</taxon>
        <taxon>Araneomorphae</taxon>
        <taxon>Entelegynae</taxon>
        <taxon>Araneoidea</taxon>
        <taxon>Nephilidae</taxon>
        <taxon>Trichonephila</taxon>
    </lineage>
</organism>
<dbReference type="EMBL" id="BMAO01036644">
    <property type="protein sequence ID" value="GFR12226.1"/>
    <property type="molecule type" value="Genomic_DNA"/>
</dbReference>
<sequence>MWTLKDIVLVNLAAGFIKDSATRRTILCCGEKIWIRVLRERMSDLNIPITLREDIIALIKPIKSEVINWMEDHLGIFTIDQEMPLKAQELLLDLCFNPDGTVDRVKTADLFIHSEEFDVQTRFVVACQYWSISEVFPFFKNLHKSAREQILHKYSTANENLNMHEKNVAEYIFSYRNGHIDESRGWCSTNCYWTNASLQSRLLDHLSPEKRLYLLEDVFKISRSIHVQRFCLSRISADHREDLLKRYPLKFLRTCLFWPCQRYFLDSINKVWDRLLNENFTCLLHIIICQKILVRLEDFDYVNLLREFWYRSPDYLKQYVERTDIFKIMMKIIKNGFRTHPKNVPGNFFLHDSKFFNNADICDRKISKIINVQ</sequence>
<accession>A0A8X6GVK7</accession>
<reference evidence="1" key="1">
    <citation type="submission" date="2020-07" db="EMBL/GenBank/DDBJ databases">
        <title>Multicomponent nature underlies the extraordinary mechanical properties of spider dragline silk.</title>
        <authorList>
            <person name="Kono N."/>
            <person name="Nakamura H."/>
            <person name="Mori M."/>
            <person name="Yoshida Y."/>
            <person name="Ohtoshi R."/>
            <person name="Malay A.D."/>
            <person name="Moran D.A.P."/>
            <person name="Tomita M."/>
            <person name="Numata K."/>
            <person name="Arakawa K."/>
        </authorList>
    </citation>
    <scope>NUCLEOTIDE SEQUENCE</scope>
</reference>
<dbReference type="Proteomes" id="UP000887116">
    <property type="component" value="Unassembled WGS sequence"/>
</dbReference>